<keyword evidence="3" id="KW-1185">Reference proteome</keyword>
<dbReference type="InterPro" id="IPR029044">
    <property type="entry name" value="Nucleotide-diphossugar_trans"/>
</dbReference>
<protein>
    <submittedName>
        <fullName evidence="2">Glycosyl transferase</fullName>
    </submittedName>
</protein>
<organism evidence="2 3">
    <name type="scientific">Pedobacter lusitanus</name>
    <dbReference type="NCBI Taxonomy" id="1503925"/>
    <lineage>
        <taxon>Bacteria</taxon>
        <taxon>Pseudomonadati</taxon>
        <taxon>Bacteroidota</taxon>
        <taxon>Sphingobacteriia</taxon>
        <taxon>Sphingobacteriales</taxon>
        <taxon>Sphingobacteriaceae</taxon>
        <taxon>Pedobacter</taxon>
    </lineage>
</organism>
<dbReference type="EMBL" id="JXRA01000134">
    <property type="protein sequence ID" value="KIO74803.1"/>
    <property type="molecule type" value="Genomic_DNA"/>
</dbReference>
<proteinExistence type="predicted"/>
<evidence type="ECO:0000259" key="1">
    <source>
        <dbReference type="Pfam" id="PF00535"/>
    </source>
</evidence>
<dbReference type="GO" id="GO:0016740">
    <property type="term" value="F:transferase activity"/>
    <property type="evidence" value="ECO:0007669"/>
    <property type="project" value="UniProtKB-KW"/>
</dbReference>
<keyword evidence="2" id="KW-0808">Transferase</keyword>
<feature type="non-terminal residue" evidence="2">
    <location>
        <position position="1"/>
    </location>
</feature>
<dbReference type="Proteomes" id="UP000032049">
    <property type="component" value="Unassembled WGS sequence"/>
</dbReference>
<dbReference type="AlphaFoldDB" id="A0A0D0EZL8"/>
<reference evidence="2 3" key="1">
    <citation type="submission" date="2015-01" db="EMBL/GenBank/DDBJ databases">
        <title>Draft genome sequence of Pedobacter sp. NL19 isolated from sludge of an effluent treatment pond in an abandoned uranium mine.</title>
        <authorList>
            <person name="Santos T."/>
            <person name="Caetano T."/>
            <person name="Covas C."/>
            <person name="Cruz A."/>
            <person name="Mendo S."/>
        </authorList>
    </citation>
    <scope>NUCLEOTIDE SEQUENCE [LARGE SCALE GENOMIC DNA]</scope>
    <source>
        <strain evidence="2 3">NL19</strain>
    </source>
</reference>
<dbReference type="Gene3D" id="3.90.550.10">
    <property type="entry name" value="Spore Coat Polysaccharide Biosynthesis Protein SpsA, Chain A"/>
    <property type="match status" value="1"/>
</dbReference>
<gene>
    <name evidence="2" type="ORF">TH53_24240</name>
</gene>
<dbReference type="Pfam" id="PF00535">
    <property type="entry name" value="Glycos_transf_2"/>
    <property type="match status" value="1"/>
</dbReference>
<feature type="domain" description="Glycosyltransferase 2-like" evidence="1">
    <location>
        <begin position="2"/>
        <end position="46"/>
    </location>
</feature>
<dbReference type="STRING" id="1503925.TH53_24240"/>
<evidence type="ECO:0000313" key="2">
    <source>
        <dbReference type="EMBL" id="KIO74803.1"/>
    </source>
</evidence>
<evidence type="ECO:0000313" key="3">
    <source>
        <dbReference type="Proteomes" id="UP000032049"/>
    </source>
</evidence>
<sequence>IAWNEEINILRCVASLSKMKTAIPFEIIVVNNNSQDKTQETIDQLHVRSFNELSQERVNL</sequence>
<accession>A0A0D0EZL8</accession>
<dbReference type="SUPFAM" id="SSF53448">
    <property type="entry name" value="Nucleotide-diphospho-sugar transferases"/>
    <property type="match status" value="1"/>
</dbReference>
<dbReference type="InterPro" id="IPR001173">
    <property type="entry name" value="Glyco_trans_2-like"/>
</dbReference>
<name>A0A0D0EZL8_9SPHI</name>
<comment type="caution">
    <text evidence="2">The sequence shown here is derived from an EMBL/GenBank/DDBJ whole genome shotgun (WGS) entry which is preliminary data.</text>
</comment>